<organism evidence="1 2">
    <name type="scientific">Pseudomonas fluvialis</name>
    <dbReference type="NCBI Taxonomy" id="1793966"/>
    <lineage>
        <taxon>Bacteria</taxon>
        <taxon>Pseudomonadati</taxon>
        <taxon>Pseudomonadota</taxon>
        <taxon>Gammaproteobacteria</taxon>
        <taxon>Pseudomonadales</taxon>
        <taxon>Pseudomonadaceae</taxon>
        <taxon>Pseudomonas</taxon>
    </lineage>
</organism>
<dbReference type="NCBIfam" id="TIGR04061">
    <property type="entry name" value="AZL_007950_fam"/>
    <property type="match status" value="1"/>
</dbReference>
<evidence type="ECO:0000313" key="1">
    <source>
        <dbReference type="EMBL" id="MBB6342236.1"/>
    </source>
</evidence>
<evidence type="ECO:0000313" key="2">
    <source>
        <dbReference type="Proteomes" id="UP000557193"/>
    </source>
</evidence>
<gene>
    <name evidence="1" type="ORF">HNP49_002418</name>
</gene>
<name>A0A7X0BVH1_9PSED</name>
<dbReference type="RefSeq" id="WP_184683572.1">
    <property type="nucleotide sequence ID" value="NZ_JACHLL010000004.1"/>
</dbReference>
<protein>
    <submittedName>
        <fullName evidence="1">Putative repeat protein (TIGR04061 family)</fullName>
    </submittedName>
</protein>
<accession>A0A7X0BVH1</accession>
<dbReference type="InterPro" id="IPR023973">
    <property type="entry name" value="MbnC-like"/>
</dbReference>
<proteinExistence type="predicted"/>
<sequence>MSNLTSGGIRLPKRVLPNLAILEQALKDNLPVGPSLRPYWHQLFDICPSLLKLDAPEGRSLLYSYLYWAARRPALPNWQFYLDVSRWLLLSPYRHRVSDEQLDILLDASALRWSDLDQGPAQAILLYRRGGEQLSLARKRGSRGRQLESLDPSQVELPTADFAWALLEDGELPIQPNWQALPV</sequence>
<keyword evidence="2" id="KW-1185">Reference proteome</keyword>
<dbReference type="EMBL" id="JACHLL010000004">
    <property type="protein sequence ID" value="MBB6342236.1"/>
    <property type="molecule type" value="Genomic_DNA"/>
</dbReference>
<reference evidence="1 2" key="1">
    <citation type="submission" date="2020-08" db="EMBL/GenBank/DDBJ databases">
        <title>Functional genomics of gut bacteria from endangered species of beetles.</title>
        <authorList>
            <person name="Carlos-Shanley C."/>
        </authorList>
    </citation>
    <scope>NUCLEOTIDE SEQUENCE [LARGE SCALE GENOMIC DNA]</scope>
    <source>
        <strain evidence="1 2">S00202</strain>
    </source>
</reference>
<dbReference type="AlphaFoldDB" id="A0A7X0BVH1"/>
<comment type="caution">
    <text evidence="1">The sequence shown here is derived from an EMBL/GenBank/DDBJ whole genome shotgun (WGS) entry which is preliminary data.</text>
</comment>
<dbReference type="Proteomes" id="UP000557193">
    <property type="component" value="Unassembled WGS sequence"/>
</dbReference>